<evidence type="ECO:0000256" key="9">
    <source>
        <dbReference type="ARBA" id="ARBA00022989"/>
    </source>
</evidence>
<dbReference type="CDD" id="cd00082">
    <property type="entry name" value="HisKA"/>
    <property type="match status" value="1"/>
</dbReference>
<feature type="domain" description="Histidine kinase" evidence="13">
    <location>
        <begin position="498"/>
        <end position="744"/>
    </location>
</feature>
<dbReference type="PROSITE" id="PS50885">
    <property type="entry name" value="HAMP"/>
    <property type="match status" value="1"/>
</dbReference>
<keyword evidence="5" id="KW-0597">Phosphoprotein</keyword>
<keyword evidence="8 16" id="KW-0418">Kinase</keyword>
<dbReference type="GO" id="GO:0005886">
    <property type="term" value="C:plasma membrane"/>
    <property type="evidence" value="ECO:0007669"/>
    <property type="project" value="UniProtKB-SubCell"/>
</dbReference>
<evidence type="ECO:0000256" key="12">
    <source>
        <dbReference type="SAM" id="Phobius"/>
    </source>
</evidence>
<dbReference type="Pfam" id="PF13426">
    <property type="entry name" value="PAS_9"/>
    <property type="match status" value="1"/>
</dbReference>
<protein>
    <recommendedName>
        <fullName evidence="3">histidine kinase</fullName>
        <ecNumber evidence="3">2.7.13.3</ecNumber>
    </recommendedName>
</protein>
<dbReference type="InterPro" id="IPR033479">
    <property type="entry name" value="dCache_1"/>
</dbReference>
<keyword evidence="17" id="KW-1185">Reference proteome</keyword>
<reference evidence="16 17" key="1">
    <citation type="submission" date="2009-06" db="EMBL/GenBank/DDBJ databases">
        <title>Complete sequence of Desulfovibrio salexigens DSM 2638.</title>
        <authorList>
            <consortium name="US DOE Joint Genome Institute"/>
            <person name="Lucas S."/>
            <person name="Copeland A."/>
            <person name="Lapidus A."/>
            <person name="Glavina del Rio T."/>
            <person name="Tice H."/>
            <person name="Bruce D."/>
            <person name="Goodwin L."/>
            <person name="Pitluck S."/>
            <person name="Munk A.C."/>
            <person name="Brettin T."/>
            <person name="Detter J.C."/>
            <person name="Han C."/>
            <person name="Tapia R."/>
            <person name="Larimer F."/>
            <person name="Land M."/>
            <person name="Hauser L."/>
            <person name="Kyrpides N."/>
            <person name="Anderson I."/>
            <person name="Wall J.D."/>
            <person name="Arkin A.P."/>
            <person name="Dehal P."/>
            <person name="Chivian D."/>
            <person name="Giles B."/>
            <person name="Hazen T.C."/>
        </authorList>
    </citation>
    <scope>NUCLEOTIDE SEQUENCE [LARGE SCALE GENOMIC DNA]</scope>
    <source>
        <strain evidence="17">ATCC 14822 / DSM 2638 / NCIMB 8403 / VKM B-1763</strain>
    </source>
</reference>
<dbReference type="OrthoDB" id="5438317at2"/>
<feature type="coiled-coil region" evidence="11">
    <location>
        <begin position="329"/>
        <end position="360"/>
    </location>
</feature>
<evidence type="ECO:0000256" key="6">
    <source>
        <dbReference type="ARBA" id="ARBA00022679"/>
    </source>
</evidence>
<dbReference type="KEGG" id="dsa:Desal_0884"/>
<feature type="domain" description="HAMP" evidence="15">
    <location>
        <begin position="296"/>
        <end position="348"/>
    </location>
</feature>
<evidence type="ECO:0000256" key="2">
    <source>
        <dbReference type="ARBA" id="ARBA00004651"/>
    </source>
</evidence>
<keyword evidence="11" id="KW-0175">Coiled coil</keyword>
<dbReference type="InterPro" id="IPR036890">
    <property type="entry name" value="HATPase_C_sf"/>
</dbReference>
<sequence length="754" mass="84696">MRSLYSILFRSYMVIALVPLVLLGIMLTVWIASGQIDASLRQEQAMARYVAHDLGQHFSMLEDRLFSLNRYRNFATLSEQEMRDVAQEMIARKPFIYSVMILDETGRIKARVSSNMVYDGSEPLDPVDLRLYEKVIKTGQVNYGPVHDDPNFRESLMLVGVPLRDRMTGRLEIVLLAQFRLDVVWKNVVDQNYRDGENIFLVAENGNVLAHPNPSVVLGKRSLSLKDGHRIRKDFDGKWVIGASADLKLGGLTYRVVAERDVQTALVPAIRSAGVALLATLLTAALVLIATVRNVQRVTHPVKLLTEAALNIKDDGFYPGISVTGFKEIKELSLAFDSMTRNLQRMLEELEHEVQIRKESEEALVRSEERFRALHNASFGGIAIHEQGIILDCNQGLAEISGFDVDKLVGMDLLQLISESSRSFVRDNIRNELEDAYEAKAIRKGGVEYPVRLESRNIPYKGRVVQVLEFRDMTSQKRAEEFIIQNEKMMSLGGLAAGMAHEINNPLAAIVGSCQNLRNRLLKENPMNIKIAEECGTSFDNMVSYAQARDCDKMVESIYESGKRAADIVKDMLSFSRQSDKSLVSNKVTDLLDRTIKLVSNDYDLKKNYDFKKIDIIKEYSDSNGNVVCYSNQIQQVFFNLLKNSAHAMADKEYVDDIPRLIVKNYIRDDMSVIEVEDNGPGLSEEARKKVFEPFFSTKEPGKGTGLGLSVSYFIIVKQHGGSMEVFSEPGEWTRFVISIPVKGPGSVSGVGMS</sequence>
<dbReference type="Gene3D" id="6.10.340.10">
    <property type="match status" value="1"/>
</dbReference>
<evidence type="ECO:0000259" key="13">
    <source>
        <dbReference type="PROSITE" id="PS50109"/>
    </source>
</evidence>
<dbReference type="InterPro" id="IPR005467">
    <property type="entry name" value="His_kinase_dom"/>
</dbReference>
<dbReference type="EC" id="2.7.13.3" evidence="3"/>
<evidence type="ECO:0000313" key="17">
    <source>
        <dbReference type="Proteomes" id="UP000002601"/>
    </source>
</evidence>
<dbReference type="GO" id="GO:0000155">
    <property type="term" value="F:phosphorelay sensor kinase activity"/>
    <property type="evidence" value="ECO:0007669"/>
    <property type="project" value="InterPro"/>
</dbReference>
<keyword evidence="7 12" id="KW-0812">Transmembrane</keyword>
<dbReference type="Gene3D" id="1.10.287.130">
    <property type="match status" value="1"/>
</dbReference>
<dbReference type="AlphaFoldDB" id="C6BZP3"/>
<evidence type="ECO:0000256" key="1">
    <source>
        <dbReference type="ARBA" id="ARBA00000085"/>
    </source>
</evidence>
<dbReference type="SMART" id="SM00091">
    <property type="entry name" value="PAS"/>
    <property type="match status" value="1"/>
</dbReference>
<feature type="transmembrane region" description="Helical" evidence="12">
    <location>
        <begin position="12"/>
        <end position="32"/>
    </location>
</feature>
<dbReference type="HOGENOM" id="CLU_017430_0_0_7"/>
<dbReference type="Proteomes" id="UP000002601">
    <property type="component" value="Chromosome"/>
</dbReference>
<keyword evidence="6" id="KW-0808">Transferase</keyword>
<keyword evidence="9 12" id="KW-1133">Transmembrane helix</keyword>
<dbReference type="SUPFAM" id="SSF55785">
    <property type="entry name" value="PYP-like sensor domain (PAS domain)"/>
    <property type="match status" value="1"/>
</dbReference>
<dbReference type="SMART" id="SM00387">
    <property type="entry name" value="HATPase_c"/>
    <property type="match status" value="1"/>
</dbReference>
<evidence type="ECO:0000313" key="16">
    <source>
        <dbReference type="EMBL" id="ACS78950.1"/>
    </source>
</evidence>
<dbReference type="NCBIfam" id="TIGR00229">
    <property type="entry name" value="sensory_box"/>
    <property type="match status" value="1"/>
</dbReference>
<dbReference type="PANTHER" id="PTHR43065">
    <property type="entry name" value="SENSOR HISTIDINE KINASE"/>
    <property type="match status" value="1"/>
</dbReference>
<evidence type="ECO:0000256" key="4">
    <source>
        <dbReference type="ARBA" id="ARBA00022475"/>
    </source>
</evidence>
<comment type="catalytic activity">
    <reaction evidence="1">
        <text>ATP + protein L-histidine = ADP + protein N-phospho-L-histidine.</text>
        <dbReference type="EC" id="2.7.13.3"/>
    </reaction>
</comment>
<dbReference type="PRINTS" id="PR00344">
    <property type="entry name" value="BCTRLSENSOR"/>
</dbReference>
<dbReference type="CDD" id="cd00130">
    <property type="entry name" value="PAS"/>
    <property type="match status" value="1"/>
</dbReference>
<feature type="domain" description="PAS" evidence="14">
    <location>
        <begin position="366"/>
        <end position="436"/>
    </location>
</feature>
<proteinExistence type="predicted"/>
<evidence type="ECO:0000256" key="8">
    <source>
        <dbReference type="ARBA" id="ARBA00022777"/>
    </source>
</evidence>
<dbReference type="Pfam" id="PF02743">
    <property type="entry name" value="dCache_1"/>
    <property type="match status" value="1"/>
</dbReference>
<dbReference type="SUPFAM" id="SSF55874">
    <property type="entry name" value="ATPase domain of HSP90 chaperone/DNA topoisomerase II/histidine kinase"/>
    <property type="match status" value="1"/>
</dbReference>
<dbReference type="CDD" id="cd18773">
    <property type="entry name" value="PDC1_HK_sensor"/>
    <property type="match status" value="1"/>
</dbReference>
<evidence type="ECO:0000259" key="14">
    <source>
        <dbReference type="PROSITE" id="PS50112"/>
    </source>
</evidence>
<evidence type="ECO:0000256" key="7">
    <source>
        <dbReference type="ARBA" id="ARBA00022692"/>
    </source>
</evidence>
<dbReference type="InterPro" id="IPR035965">
    <property type="entry name" value="PAS-like_dom_sf"/>
</dbReference>
<dbReference type="Pfam" id="PF00512">
    <property type="entry name" value="HisKA"/>
    <property type="match status" value="1"/>
</dbReference>
<dbReference type="InterPro" id="IPR003594">
    <property type="entry name" value="HATPase_dom"/>
</dbReference>
<dbReference type="InterPro" id="IPR004358">
    <property type="entry name" value="Sig_transdc_His_kin-like_C"/>
</dbReference>
<dbReference type="PROSITE" id="PS50109">
    <property type="entry name" value="HIS_KIN"/>
    <property type="match status" value="1"/>
</dbReference>
<dbReference type="Pfam" id="PF02518">
    <property type="entry name" value="HATPase_c"/>
    <property type="match status" value="1"/>
</dbReference>
<evidence type="ECO:0000256" key="10">
    <source>
        <dbReference type="ARBA" id="ARBA00023136"/>
    </source>
</evidence>
<dbReference type="InterPro" id="IPR036097">
    <property type="entry name" value="HisK_dim/P_sf"/>
</dbReference>
<evidence type="ECO:0000256" key="3">
    <source>
        <dbReference type="ARBA" id="ARBA00012438"/>
    </source>
</evidence>
<evidence type="ECO:0000256" key="11">
    <source>
        <dbReference type="SAM" id="Coils"/>
    </source>
</evidence>
<dbReference type="SMART" id="SM00388">
    <property type="entry name" value="HisKA"/>
    <property type="match status" value="1"/>
</dbReference>
<evidence type="ECO:0000256" key="5">
    <source>
        <dbReference type="ARBA" id="ARBA00022553"/>
    </source>
</evidence>
<dbReference type="PROSITE" id="PS50112">
    <property type="entry name" value="PAS"/>
    <property type="match status" value="1"/>
</dbReference>
<dbReference type="Gene3D" id="3.30.450.20">
    <property type="entry name" value="PAS domain"/>
    <property type="match status" value="3"/>
</dbReference>
<dbReference type="InterPro" id="IPR003660">
    <property type="entry name" value="HAMP_dom"/>
</dbReference>
<dbReference type="STRING" id="526222.Desal_0884"/>
<dbReference type="InterPro" id="IPR003661">
    <property type="entry name" value="HisK_dim/P_dom"/>
</dbReference>
<dbReference type="eggNOG" id="COG3852">
    <property type="taxonomic scope" value="Bacteria"/>
</dbReference>
<dbReference type="SUPFAM" id="SSF47384">
    <property type="entry name" value="Homodimeric domain of signal transducing histidine kinase"/>
    <property type="match status" value="1"/>
</dbReference>
<dbReference type="EMBL" id="CP001649">
    <property type="protein sequence ID" value="ACS78950.1"/>
    <property type="molecule type" value="Genomic_DNA"/>
</dbReference>
<keyword evidence="10 12" id="KW-0472">Membrane</keyword>
<dbReference type="PANTHER" id="PTHR43065:SF42">
    <property type="entry name" value="TWO-COMPONENT SENSOR PPRA"/>
    <property type="match status" value="1"/>
</dbReference>
<keyword evidence="4" id="KW-1003">Cell membrane</keyword>
<comment type="subcellular location">
    <subcellularLocation>
        <location evidence="2">Cell membrane</location>
        <topology evidence="2">Multi-pass membrane protein</topology>
    </subcellularLocation>
</comment>
<dbReference type="RefSeq" id="WP_015850769.1">
    <property type="nucleotide sequence ID" value="NC_012881.1"/>
</dbReference>
<dbReference type="InterPro" id="IPR000014">
    <property type="entry name" value="PAS"/>
</dbReference>
<gene>
    <name evidence="16" type="ordered locus">Desal_0884</name>
</gene>
<accession>C6BZP3</accession>
<organism evidence="16 17">
    <name type="scientific">Maridesulfovibrio salexigens (strain ATCC 14822 / DSM 2638 / NCIMB 8403 / VKM B-1763)</name>
    <name type="common">Desulfovibrio salexigens</name>
    <dbReference type="NCBI Taxonomy" id="526222"/>
    <lineage>
        <taxon>Bacteria</taxon>
        <taxon>Pseudomonadati</taxon>
        <taxon>Thermodesulfobacteriota</taxon>
        <taxon>Desulfovibrionia</taxon>
        <taxon>Desulfovibrionales</taxon>
        <taxon>Desulfovibrionaceae</taxon>
        <taxon>Maridesulfovibrio</taxon>
    </lineage>
</organism>
<name>C6BZP3_MARSD</name>
<evidence type="ECO:0000259" key="15">
    <source>
        <dbReference type="PROSITE" id="PS50885"/>
    </source>
</evidence>
<dbReference type="Gene3D" id="3.30.565.10">
    <property type="entry name" value="Histidine kinase-like ATPase, C-terminal domain"/>
    <property type="match status" value="1"/>
</dbReference>